<accession>A0AA38JBP4</accession>
<organism evidence="2 3">
    <name type="scientific">Lentinula guzmanii</name>
    <dbReference type="NCBI Taxonomy" id="2804957"/>
    <lineage>
        <taxon>Eukaryota</taxon>
        <taxon>Fungi</taxon>
        <taxon>Dikarya</taxon>
        <taxon>Basidiomycota</taxon>
        <taxon>Agaricomycotina</taxon>
        <taxon>Agaricomycetes</taxon>
        <taxon>Agaricomycetidae</taxon>
        <taxon>Agaricales</taxon>
        <taxon>Marasmiineae</taxon>
        <taxon>Omphalotaceae</taxon>
        <taxon>Lentinula</taxon>
    </lineage>
</organism>
<dbReference type="AlphaFoldDB" id="A0AA38JBP4"/>
<proteinExistence type="predicted"/>
<dbReference type="PROSITE" id="PS51257">
    <property type="entry name" value="PROKAR_LIPOPROTEIN"/>
    <property type="match status" value="1"/>
</dbReference>
<feature type="signal peptide" evidence="1">
    <location>
        <begin position="1"/>
        <end position="25"/>
    </location>
</feature>
<dbReference type="EMBL" id="JANVFO010000061">
    <property type="protein sequence ID" value="KAJ3720762.1"/>
    <property type="molecule type" value="Genomic_DNA"/>
</dbReference>
<evidence type="ECO:0000313" key="2">
    <source>
        <dbReference type="EMBL" id="KAJ3720762.1"/>
    </source>
</evidence>
<keyword evidence="3" id="KW-1185">Reference proteome</keyword>
<reference evidence="2" key="2">
    <citation type="journal article" date="2023" name="Proc. Natl. Acad. Sci. U.S.A.">
        <title>A global phylogenomic analysis of the shiitake genus Lentinula.</title>
        <authorList>
            <person name="Sierra-Patev S."/>
            <person name="Min B."/>
            <person name="Naranjo-Ortiz M."/>
            <person name="Looney B."/>
            <person name="Konkel Z."/>
            <person name="Slot J.C."/>
            <person name="Sakamoto Y."/>
            <person name="Steenwyk J.L."/>
            <person name="Rokas A."/>
            <person name="Carro J."/>
            <person name="Camarero S."/>
            <person name="Ferreira P."/>
            <person name="Molpeceres G."/>
            <person name="Ruiz-Duenas F.J."/>
            <person name="Serrano A."/>
            <person name="Henrissat B."/>
            <person name="Drula E."/>
            <person name="Hughes K.W."/>
            <person name="Mata J.L."/>
            <person name="Ishikawa N.K."/>
            <person name="Vargas-Isla R."/>
            <person name="Ushijima S."/>
            <person name="Smith C.A."/>
            <person name="Donoghue J."/>
            <person name="Ahrendt S."/>
            <person name="Andreopoulos W."/>
            <person name="He G."/>
            <person name="LaButti K."/>
            <person name="Lipzen A."/>
            <person name="Ng V."/>
            <person name="Riley R."/>
            <person name="Sandor L."/>
            <person name="Barry K."/>
            <person name="Martinez A.T."/>
            <person name="Xiao Y."/>
            <person name="Gibbons J.G."/>
            <person name="Terashima K."/>
            <person name="Grigoriev I.V."/>
            <person name="Hibbett D."/>
        </authorList>
    </citation>
    <scope>NUCLEOTIDE SEQUENCE</scope>
    <source>
        <strain evidence="2">ET3784</strain>
    </source>
</reference>
<gene>
    <name evidence="2" type="ORF">DFJ43DRAFT_1158872</name>
</gene>
<keyword evidence="1" id="KW-0732">Signal</keyword>
<dbReference type="Proteomes" id="UP001176059">
    <property type="component" value="Unassembled WGS sequence"/>
</dbReference>
<sequence length="58" mass="6206">MLFKFAIPAVLATVLLHTFVGTVAAVPQGPIIISCKGPGDTRSVSAKLFYLHHSHHPL</sequence>
<comment type="caution">
    <text evidence="2">The sequence shown here is derived from an EMBL/GenBank/DDBJ whole genome shotgun (WGS) entry which is preliminary data.</text>
</comment>
<name>A0AA38JBP4_9AGAR</name>
<evidence type="ECO:0000256" key="1">
    <source>
        <dbReference type="SAM" id="SignalP"/>
    </source>
</evidence>
<reference evidence="2" key="1">
    <citation type="submission" date="2022-08" db="EMBL/GenBank/DDBJ databases">
        <authorList>
            <consortium name="DOE Joint Genome Institute"/>
            <person name="Min B."/>
            <person name="Sierra-Patev S."/>
            <person name="Naranjo-Ortiz M."/>
            <person name="Looney B."/>
            <person name="Konkel Z."/>
            <person name="Slot J.C."/>
            <person name="Sakamoto Y."/>
            <person name="Steenwyk J.L."/>
            <person name="Rokas A."/>
            <person name="Carro J."/>
            <person name="Camarero S."/>
            <person name="Ferreira P."/>
            <person name="Molpeceres G."/>
            <person name="Ruiz-duenas F.J."/>
            <person name="Serrano A."/>
            <person name="Henrissat B."/>
            <person name="Drula E."/>
            <person name="Hughes K.W."/>
            <person name="Mata J.L."/>
            <person name="Ishikawa N.K."/>
            <person name="Vargas-Isla R."/>
            <person name="Ushijima S."/>
            <person name="Smith C.A."/>
            <person name="Ahrendt S."/>
            <person name="Andreopoulos W."/>
            <person name="He G."/>
            <person name="LaButti K."/>
            <person name="Lipzen A."/>
            <person name="Ng V."/>
            <person name="Riley R."/>
            <person name="Sandor L."/>
            <person name="Barry K."/>
            <person name="Martinez A.T."/>
            <person name="Xiao Y."/>
            <person name="Gibbons J.G."/>
            <person name="Terashima K."/>
            <person name="Hibbett D.S."/>
            <person name="Grigoriev I.V."/>
        </authorList>
    </citation>
    <scope>NUCLEOTIDE SEQUENCE</scope>
    <source>
        <strain evidence="2">ET3784</strain>
    </source>
</reference>
<feature type="chain" id="PRO_5041453394" evidence="1">
    <location>
        <begin position="26"/>
        <end position="58"/>
    </location>
</feature>
<protein>
    <submittedName>
        <fullName evidence="2">Uncharacterized protein</fullName>
    </submittedName>
</protein>
<evidence type="ECO:0000313" key="3">
    <source>
        <dbReference type="Proteomes" id="UP001176059"/>
    </source>
</evidence>